<dbReference type="OrthoDB" id="2432781at2759"/>
<name>A0A9P6TUW5_9FUNG</name>
<reference evidence="1" key="1">
    <citation type="journal article" date="2020" name="Fungal Divers.">
        <title>Resolving the Mortierellaceae phylogeny through synthesis of multi-gene phylogenetics and phylogenomics.</title>
        <authorList>
            <person name="Vandepol N."/>
            <person name="Liber J."/>
            <person name="Desiro A."/>
            <person name="Na H."/>
            <person name="Kennedy M."/>
            <person name="Barry K."/>
            <person name="Grigoriev I.V."/>
            <person name="Miller A.N."/>
            <person name="O'Donnell K."/>
            <person name="Stajich J.E."/>
            <person name="Bonito G."/>
        </authorList>
    </citation>
    <scope>NUCLEOTIDE SEQUENCE</scope>
    <source>
        <strain evidence="1">KOD948</strain>
    </source>
</reference>
<proteinExistence type="predicted"/>
<evidence type="ECO:0000313" key="2">
    <source>
        <dbReference type="Proteomes" id="UP000726737"/>
    </source>
</evidence>
<organism evidence="1 2">
    <name type="scientific">Mortierella polycephala</name>
    <dbReference type="NCBI Taxonomy" id="41804"/>
    <lineage>
        <taxon>Eukaryota</taxon>
        <taxon>Fungi</taxon>
        <taxon>Fungi incertae sedis</taxon>
        <taxon>Mucoromycota</taxon>
        <taxon>Mortierellomycotina</taxon>
        <taxon>Mortierellomycetes</taxon>
        <taxon>Mortierellales</taxon>
        <taxon>Mortierellaceae</taxon>
        <taxon>Mortierella</taxon>
    </lineage>
</organism>
<feature type="non-terminal residue" evidence="1">
    <location>
        <position position="87"/>
    </location>
</feature>
<sequence length="87" mass="10032">MPRPESYDEVLQEALARFRALLKPPTATFTEQLPADVESNPIVIAFVLVLFEDYLGIKPDEDTLLTRVFNRMLAKYFVSVMKNERPD</sequence>
<comment type="caution">
    <text evidence="1">The sequence shown here is derived from an EMBL/GenBank/DDBJ whole genome shotgun (WGS) entry which is preliminary data.</text>
</comment>
<dbReference type="EMBL" id="JAAAJA010001521">
    <property type="protein sequence ID" value="KAG0247219.1"/>
    <property type="molecule type" value="Genomic_DNA"/>
</dbReference>
<keyword evidence="2" id="KW-1185">Reference proteome</keyword>
<protein>
    <submittedName>
        <fullName evidence="1">Uncharacterized protein</fullName>
    </submittedName>
</protein>
<gene>
    <name evidence="1" type="ORF">BG011_001850</name>
</gene>
<dbReference type="Proteomes" id="UP000726737">
    <property type="component" value="Unassembled WGS sequence"/>
</dbReference>
<accession>A0A9P6TUW5</accession>
<dbReference type="AlphaFoldDB" id="A0A9P6TUW5"/>
<evidence type="ECO:0000313" key="1">
    <source>
        <dbReference type="EMBL" id="KAG0247219.1"/>
    </source>
</evidence>